<sequence>MSFVTCIVPAAPMRKEDAHRSEMVSQLLFGETAEVLEETKLFARLRCTYDGYEGWCQRTQLTPVSEEQVQQKTELLTGSWQTTITFNGEPMHLPLGSSLGFLADGRAEIGPFSYSFDGTPFDPSAAIVSESALKERARQYLNTPYLWGGRSVFGIDCSGFVQQVFRFFQQPLPRDAYQQATTGEVVGFLQEAICGDLAYFDNDEGRITHVGILLNNDTIIHSSGRVRIDKIDTQGIISGDTGERTHNLRIIKRNF</sequence>
<dbReference type="SUPFAM" id="SSF54001">
    <property type="entry name" value="Cysteine proteinases"/>
    <property type="match status" value="1"/>
</dbReference>
<name>A0ABW9ZZ74_9BACT</name>
<dbReference type="Gene3D" id="3.90.1720.10">
    <property type="entry name" value="endopeptidase domain like (from Nostoc punctiforme)"/>
    <property type="match status" value="1"/>
</dbReference>
<dbReference type="RefSeq" id="WP_161818777.1">
    <property type="nucleotide sequence ID" value="NZ_JAACJS010000012.1"/>
</dbReference>
<keyword evidence="7" id="KW-1185">Reference proteome</keyword>
<comment type="similarity">
    <text evidence="1">Belongs to the peptidase C40 family.</text>
</comment>
<evidence type="ECO:0000256" key="1">
    <source>
        <dbReference type="ARBA" id="ARBA00007074"/>
    </source>
</evidence>
<dbReference type="Gene3D" id="2.30.30.40">
    <property type="entry name" value="SH3 Domains"/>
    <property type="match status" value="1"/>
</dbReference>
<accession>A0ABW9ZZ74</accession>
<organism evidence="6 7">
    <name type="scientific">Sediminibacterium roseum</name>
    <dbReference type="NCBI Taxonomy" id="1978412"/>
    <lineage>
        <taxon>Bacteria</taxon>
        <taxon>Pseudomonadati</taxon>
        <taxon>Bacteroidota</taxon>
        <taxon>Chitinophagia</taxon>
        <taxon>Chitinophagales</taxon>
        <taxon>Chitinophagaceae</taxon>
        <taxon>Sediminibacterium</taxon>
    </lineage>
</organism>
<gene>
    <name evidence="6" type="ORF">GWC95_11155</name>
</gene>
<dbReference type="InterPro" id="IPR051202">
    <property type="entry name" value="Peptidase_C40"/>
</dbReference>
<evidence type="ECO:0000256" key="3">
    <source>
        <dbReference type="ARBA" id="ARBA00022801"/>
    </source>
</evidence>
<dbReference type="Pfam" id="PF18348">
    <property type="entry name" value="SH3_16"/>
    <property type="match status" value="1"/>
</dbReference>
<protein>
    <submittedName>
        <fullName evidence="6">C40 family peptidase</fullName>
    </submittedName>
</protein>
<dbReference type="Proteomes" id="UP000753802">
    <property type="component" value="Unassembled WGS sequence"/>
</dbReference>
<evidence type="ECO:0000313" key="6">
    <source>
        <dbReference type="EMBL" id="NCI50483.1"/>
    </source>
</evidence>
<dbReference type="InterPro" id="IPR041382">
    <property type="entry name" value="SH3_16"/>
</dbReference>
<dbReference type="InterPro" id="IPR000064">
    <property type="entry name" value="NLP_P60_dom"/>
</dbReference>
<dbReference type="PROSITE" id="PS51935">
    <property type="entry name" value="NLPC_P60"/>
    <property type="match status" value="1"/>
</dbReference>
<comment type="caution">
    <text evidence="6">The sequence shown here is derived from an EMBL/GenBank/DDBJ whole genome shotgun (WGS) entry which is preliminary data.</text>
</comment>
<reference evidence="6 7" key="1">
    <citation type="submission" date="2020-01" db="EMBL/GenBank/DDBJ databases">
        <title>Genome analysis.</title>
        <authorList>
            <person name="Wu S."/>
            <person name="Wang G."/>
        </authorList>
    </citation>
    <scope>NUCLEOTIDE SEQUENCE [LARGE SCALE GENOMIC DNA]</scope>
    <source>
        <strain evidence="6 7">SYL130</strain>
    </source>
</reference>
<evidence type="ECO:0000313" key="7">
    <source>
        <dbReference type="Proteomes" id="UP000753802"/>
    </source>
</evidence>
<proteinExistence type="inferred from homology"/>
<dbReference type="PANTHER" id="PTHR47053">
    <property type="entry name" value="MUREIN DD-ENDOPEPTIDASE MEPH-RELATED"/>
    <property type="match status" value="1"/>
</dbReference>
<evidence type="ECO:0000256" key="4">
    <source>
        <dbReference type="ARBA" id="ARBA00022807"/>
    </source>
</evidence>
<dbReference type="EMBL" id="JAACJS010000012">
    <property type="protein sequence ID" value="NCI50483.1"/>
    <property type="molecule type" value="Genomic_DNA"/>
</dbReference>
<dbReference type="InterPro" id="IPR038765">
    <property type="entry name" value="Papain-like_cys_pep_sf"/>
</dbReference>
<dbReference type="Pfam" id="PF00877">
    <property type="entry name" value="NLPC_P60"/>
    <property type="match status" value="1"/>
</dbReference>
<feature type="domain" description="NlpC/P60" evidence="5">
    <location>
        <begin position="127"/>
        <end position="255"/>
    </location>
</feature>
<dbReference type="PANTHER" id="PTHR47053:SF1">
    <property type="entry name" value="MUREIN DD-ENDOPEPTIDASE MEPH-RELATED"/>
    <property type="match status" value="1"/>
</dbReference>
<keyword evidence="4" id="KW-0788">Thiol protease</keyword>
<keyword evidence="2" id="KW-0645">Protease</keyword>
<evidence type="ECO:0000259" key="5">
    <source>
        <dbReference type="PROSITE" id="PS51935"/>
    </source>
</evidence>
<keyword evidence="3" id="KW-0378">Hydrolase</keyword>
<evidence type="ECO:0000256" key="2">
    <source>
        <dbReference type="ARBA" id="ARBA00022670"/>
    </source>
</evidence>